<dbReference type="KEGG" id="aca:ACP_3264"/>
<protein>
    <recommendedName>
        <fullName evidence="1">SAP domain-containing protein</fullName>
    </recommendedName>
</protein>
<keyword evidence="3" id="KW-1185">Reference proteome</keyword>
<evidence type="ECO:0000313" key="2">
    <source>
        <dbReference type="EMBL" id="ACO33243.1"/>
    </source>
</evidence>
<gene>
    <name evidence="2" type="ordered locus">ACP_3264</name>
</gene>
<name>C1F5S9_ACIC5</name>
<dbReference type="InParanoid" id="C1F5S9"/>
<organism evidence="2 3">
    <name type="scientific">Acidobacterium capsulatum (strain ATCC 51196 / DSM 11244 / BCRC 80197 / JCM 7670 / NBRC 15755 / NCIMB 13165 / 161)</name>
    <dbReference type="NCBI Taxonomy" id="240015"/>
    <lineage>
        <taxon>Bacteria</taxon>
        <taxon>Pseudomonadati</taxon>
        <taxon>Acidobacteriota</taxon>
        <taxon>Terriglobia</taxon>
        <taxon>Terriglobales</taxon>
        <taxon>Acidobacteriaceae</taxon>
        <taxon>Acidobacterium</taxon>
    </lineage>
</organism>
<dbReference type="Gene3D" id="1.10.720.30">
    <property type="entry name" value="SAP domain"/>
    <property type="match status" value="1"/>
</dbReference>
<dbReference type="RefSeq" id="WP_015898298.1">
    <property type="nucleotide sequence ID" value="NC_012483.1"/>
</dbReference>
<dbReference type="EMBL" id="CP001472">
    <property type="protein sequence ID" value="ACO33243.1"/>
    <property type="molecule type" value="Genomic_DNA"/>
</dbReference>
<dbReference type="AlphaFoldDB" id="C1F5S9"/>
<dbReference type="Proteomes" id="UP000002207">
    <property type="component" value="Chromosome"/>
</dbReference>
<dbReference type="SUPFAM" id="SSF68906">
    <property type="entry name" value="SAP domain"/>
    <property type="match status" value="1"/>
</dbReference>
<dbReference type="InterPro" id="IPR036361">
    <property type="entry name" value="SAP_dom_sf"/>
</dbReference>
<reference evidence="2 3" key="1">
    <citation type="journal article" date="2009" name="Appl. Environ. Microbiol.">
        <title>Three genomes from the phylum Acidobacteria provide insight into the lifestyles of these microorganisms in soils.</title>
        <authorList>
            <person name="Ward N.L."/>
            <person name="Challacombe J.F."/>
            <person name="Janssen P.H."/>
            <person name="Henrissat B."/>
            <person name="Coutinho P.M."/>
            <person name="Wu M."/>
            <person name="Xie G."/>
            <person name="Haft D.H."/>
            <person name="Sait M."/>
            <person name="Badger J."/>
            <person name="Barabote R.D."/>
            <person name="Bradley B."/>
            <person name="Brettin T.S."/>
            <person name="Brinkac L.M."/>
            <person name="Bruce D."/>
            <person name="Creasy T."/>
            <person name="Daugherty S.C."/>
            <person name="Davidsen T.M."/>
            <person name="DeBoy R.T."/>
            <person name="Detter J.C."/>
            <person name="Dodson R.J."/>
            <person name="Durkin A.S."/>
            <person name="Ganapathy A."/>
            <person name="Gwinn-Giglio M."/>
            <person name="Han C.S."/>
            <person name="Khouri H."/>
            <person name="Kiss H."/>
            <person name="Kothari S.P."/>
            <person name="Madupu R."/>
            <person name="Nelson K.E."/>
            <person name="Nelson W.C."/>
            <person name="Paulsen I."/>
            <person name="Penn K."/>
            <person name="Ren Q."/>
            <person name="Rosovitz M.J."/>
            <person name="Selengut J.D."/>
            <person name="Shrivastava S."/>
            <person name="Sullivan S.A."/>
            <person name="Tapia R."/>
            <person name="Thompson L.S."/>
            <person name="Watkins K.L."/>
            <person name="Yang Q."/>
            <person name="Yu C."/>
            <person name="Zafar N."/>
            <person name="Zhou L."/>
            <person name="Kuske C.R."/>
        </authorList>
    </citation>
    <scope>NUCLEOTIDE SEQUENCE [LARGE SCALE GENOMIC DNA]</scope>
    <source>
        <strain evidence="3">ATCC 51196 / DSM 11244 / BCRC 80197 / JCM 7670 / NBRC 15755 / NCIMB 13165 / 161</strain>
    </source>
</reference>
<sequence length="345" mass="38945">MAWLTKWLGRKPDGFSQPSSSRATAIPADWATSPPHLALLQRFLSMRDTRTGVPDHWAPMFGTHPRNVVEGFLALRLLEPTSLAETIEFCHTGAELKKLLKERNLKVNGKKAEQVQRLLNADPEAMRQLAAEHQIVRCTPGASEAVQAWLDHEAQSYEAATDETIAALRNRQFQTAIRVADAWRNGRFELPVHPAQEALTIRTPPRSLEERAAEIAKTFTLRPKILARLEPEQWEGLHLNYAIWQLLGHSTTEKCMPAFTGLGAMDSATVLRMMSFYDRHLQDLEQWKKLGVKKASIMCTNSGSCETCIALDKKTYWLDKLPELPYQGCTCALGCRCLYRAYLGF</sequence>
<dbReference type="InterPro" id="IPR003034">
    <property type="entry name" value="SAP_dom"/>
</dbReference>
<proteinExistence type="predicted"/>
<accession>C1F5S9</accession>
<dbReference type="HOGENOM" id="CLU_803220_0_0_0"/>
<evidence type="ECO:0000259" key="1">
    <source>
        <dbReference type="Pfam" id="PF02037"/>
    </source>
</evidence>
<dbReference type="OrthoDB" id="163829at2"/>
<dbReference type="Pfam" id="PF02037">
    <property type="entry name" value="SAP"/>
    <property type="match status" value="1"/>
</dbReference>
<feature type="domain" description="SAP" evidence="1">
    <location>
        <begin position="94"/>
        <end position="122"/>
    </location>
</feature>
<evidence type="ECO:0000313" key="3">
    <source>
        <dbReference type="Proteomes" id="UP000002207"/>
    </source>
</evidence>